<dbReference type="PANTHER" id="PTHR12215:SF10">
    <property type="entry name" value="L-AMINOADIPATE-SEMIALDEHYDE DEHYDROGENASE-PHOSPHOPANTETHEINYL TRANSFERASE"/>
    <property type="match status" value="1"/>
</dbReference>
<comment type="caution">
    <text evidence="4">The sequence shown here is derived from an EMBL/GenBank/DDBJ whole genome shotgun (WGS) entry which is preliminary data.</text>
</comment>
<sequence>MPEQVEVWSAAATLPPGLDATALAALLAEDERARLAGFRFDADATAYLLAHALRRLVLARRLGCTPAELVFRTGPRGAVALDHPQAQGLQASLSRSRAGVAVALADAAVGVDLEAVEASRADFELLAPWLRWEAGPPTRGPAEFFRHWTALEAFWKAMGVGLAQDNPPLRCETAGEDILLRFATGEDALAGRARQLDAGPGAALAVATRGAAPPRVVHHRIADARGWQRLQRAPAGAADLPP</sequence>
<proteinExistence type="inferred from homology"/>
<dbReference type="Gene3D" id="3.90.470.20">
    <property type="entry name" value="4'-phosphopantetheinyl transferase domain"/>
    <property type="match status" value="1"/>
</dbReference>
<dbReference type="Pfam" id="PF01648">
    <property type="entry name" value="ACPS"/>
    <property type="match status" value="1"/>
</dbReference>
<reference evidence="4 5" key="1">
    <citation type="submission" date="2020-10" db="EMBL/GenBank/DDBJ databases">
        <title>Draft genome of Ramlibacter aquaticus LMG 30558.</title>
        <authorList>
            <person name="Props R."/>
        </authorList>
    </citation>
    <scope>NUCLEOTIDE SEQUENCE [LARGE SCALE GENOMIC DNA]</scope>
    <source>
        <strain evidence="4 5">LMG 30558</strain>
    </source>
</reference>
<dbReference type="InterPro" id="IPR050559">
    <property type="entry name" value="P-Pant_transferase_sf"/>
</dbReference>
<evidence type="ECO:0000256" key="1">
    <source>
        <dbReference type="ARBA" id="ARBA00010990"/>
    </source>
</evidence>
<accession>A0ABR9SIL2</accession>
<comment type="similarity">
    <text evidence="1">Belongs to the P-Pant transferase superfamily. Gsp/Sfp/HetI/AcpT family.</text>
</comment>
<protein>
    <recommendedName>
        <fullName evidence="3">4'-phosphopantetheinyl transferase domain-containing protein</fullName>
    </recommendedName>
</protein>
<name>A0ABR9SIL2_9BURK</name>
<dbReference type="SUPFAM" id="SSF56214">
    <property type="entry name" value="4'-phosphopantetheinyl transferase"/>
    <property type="match status" value="2"/>
</dbReference>
<dbReference type="EMBL" id="JADDOJ010000062">
    <property type="protein sequence ID" value="MBE7941749.1"/>
    <property type="molecule type" value="Genomic_DNA"/>
</dbReference>
<evidence type="ECO:0000259" key="3">
    <source>
        <dbReference type="Pfam" id="PF01648"/>
    </source>
</evidence>
<feature type="domain" description="4'-phosphopantetheinyl transferase" evidence="3">
    <location>
        <begin position="108"/>
        <end position="170"/>
    </location>
</feature>
<evidence type="ECO:0000256" key="2">
    <source>
        <dbReference type="ARBA" id="ARBA00022679"/>
    </source>
</evidence>
<dbReference type="PANTHER" id="PTHR12215">
    <property type="entry name" value="PHOSPHOPANTETHEINE TRANSFERASE"/>
    <property type="match status" value="1"/>
</dbReference>
<dbReference type="InterPro" id="IPR037143">
    <property type="entry name" value="4-PPantetheinyl_Trfase_dom_sf"/>
</dbReference>
<dbReference type="Proteomes" id="UP000715965">
    <property type="component" value="Unassembled WGS sequence"/>
</dbReference>
<evidence type="ECO:0000313" key="5">
    <source>
        <dbReference type="Proteomes" id="UP000715965"/>
    </source>
</evidence>
<keyword evidence="2" id="KW-0808">Transferase</keyword>
<evidence type="ECO:0000313" key="4">
    <source>
        <dbReference type="EMBL" id="MBE7941749.1"/>
    </source>
</evidence>
<keyword evidence="5" id="KW-1185">Reference proteome</keyword>
<dbReference type="RefSeq" id="WP_193781312.1">
    <property type="nucleotide sequence ID" value="NZ_JADDOJ010000062.1"/>
</dbReference>
<gene>
    <name evidence="4" type="ORF">IM725_14300</name>
</gene>
<dbReference type="InterPro" id="IPR008278">
    <property type="entry name" value="4-PPantetheinyl_Trfase_dom"/>
</dbReference>
<organism evidence="4 5">
    <name type="scientific">Ramlibacter aquaticus</name>
    <dbReference type="NCBI Taxonomy" id="2780094"/>
    <lineage>
        <taxon>Bacteria</taxon>
        <taxon>Pseudomonadati</taxon>
        <taxon>Pseudomonadota</taxon>
        <taxon>Betaproteobacteria</taxon>
        <taxon>Burkholderiales</taxon>
        <taxon>Comamonadaceae</taxon>
        <taxon>Ramlibacter</taxon>
    </lineage>
</organism>